<accession>A0A660KZM6</accession>
<reference evidence="2 3" key="1">
    <citation type="submission" date="2018-10" db="EMBL/GenBank/DDBJ databases">
        <title>Genomic Encyclopedia of Archaeal and Bacterial Type Strains, Phase II (KMG-II): from individual species to whole genera.</title>
        <authorList>
            <person name="Goeker M."/>
        </authorList>
    </citation>
    <scope>NUCLEOTIDE SEQUENCE [LARGE SCALE GENOMIC DNA]</scope>
    <source>
        <strain evidence="2 3">DSM 14954</strain>
    </source>
</reference>
<dbReference type="RefSeq" id="WP_170179334.1">
    <property type="nucleotide sequence ID" value="NZ_RBIL01000002.1"/>
</dbReference>
<evidence type="ECO:0000259" key="1">
    <source>
        <dbReference type="SMART" id="SM00954"/>
    </source>
</evidence>
<dbReference type="Pfam" id="PF04607">
    <property type="entry name" value="RelA_SpoT"/>
    <property type="match status" value="1"/>
</dbReference>
<proteinExistence type="predicted"/>
<dbReference type="AlphaFoldDB" id="A0A660KZM6"/>
<dbReference type="Proteomes" id="UP000278962">
    <property type="component" value="Unassembled WGS sequence"/>
</dbReference>
<dbReference type="GO" id="GO:0016740">
    <property type="term" value="F:transferase activity"/>
    <property type="evidence" value="ECO:0007669"/>
    <property type="project" value="UniProtKB-KW"/>
</dbReference>
<evidence type="ECO:0000313" key="3">
    <source>
        <dbReference type="Proteomes" id="UP000278962"/>
    </source>
</evidence>
<dbReference type="SUPFAM" id="SSF81301">
    <property type="entry name" value="Nucleotidyltransferase"/>
    <property type="match status" value="1"/>
</dbReference>
<dbReference type="GO" id="GO:0015969">
    <property type="term" value="P:guanosine tetraphosphate metabolic process"/>
    <property type="evidence" value="ECO:0007669"/>
    <property type="project" value="InterPro"/>
</dbReference>
<dbReference type="InterPro" id="IPR043519">
    <property type="entry name" value="NT_sf"/>
</dbReference>
<evidence type="ECO:0000313" key="2">
    <source>
        <dbReference type="EMBL" id="RKQ86618.1"/>
    </source>
</evidence>
<dbReference type="InterPro" id="IPR007685">
    <property type="entry name" value="RelA_SpoT"/>
</dbReference>
<sequence>MIARDDPADADITELHQLLEAYDDVLTATLTRVRDAIDVAPTSRVKNTGTILEKLERHGGSWLKSIHDLAGMRIVVDRDRNAQDALVSELIKLFGDEAREPKVIDRRESPSHGYRAVHVIVFPEDMAVEIQVRTRWQHEWADMFEKLADRVGRDIRYGQPPETEVARLLVGAADAVAGMIGAVEQIEAIDPANASLVGYRRDIAASLHRQRGLIERLV</sequence>
<protein>
    <submittedName>
        <fullName evidence="2">PpGpp synthetase/RelA/SpoT-type nucleotidyltransferase</fullName>
    </submittedName>
</protein>
<organism evidence="2 3">
    <name type="scientific">Solirubrobacter pauli</name>
    <dbReference type="NCBI Taxonomy" id="166793"/>
    <lineage>
        <taxon>Bacteria</taxon>
        <taxon>Bacillati</taxon>
        <taxon>Actinomycetota</taxon>
        <taxon>Thermoleophilia</taxon>
        <taxon>Solirubrobacterales</taxon>
        <taxon>Solirubrobacteraceae</taxon>
        <taxon>Solirubrobacter</taxon>
    </lineage>
</organism>
<feature type="domain" description="RelA/SpoT" evidence="1">
    <location>
        <begin position="43"/>
        <end position="155"/>
    </location>
</feature>
<name>A0A660KZM6_9ACTN</name>
<keyword evidence="2" id="KW-0808">Transferase</keyword>
<dbReference type="Gene3D" id="3.30.460.10">
    <property type="entry name" value="Beta Polymerase, domain 2"/>
    <property type="match status" value="1"/>
</dbReference>
<dbReference type="PANTHER" id="PTHR47837">
    <property type="entry name" value="GTP PYROPHOSPHOKINASE YJBM"/>
    <property type="match status" value="1"/>
</dbReference>
<comment type="caution">
    <text evidence="2">The sequence shown here is derived from an EMBL/GenBank/DDBJ whole genome shotgun (WGS) entry which is preliminary data.</text>
</comment>
<dbReference type="InterPro" id="IPR052366">
    <property type="entry name" value="GTP_Pyrophosphokinase"/>
</dbReference>
<gene>
    <name evidence="2" type="ORF">C8N24_4632</name>
</gene>
<dbReference type="CDD" id="cd05399">
    <property type="entry name" value="NT_Rel-Spo_like"/>
    <property type="match status" value="1"/>
</dbReference>
<keyword evidence="3" id="KW-1185">Reference proteome</keyword>
<dbReference type="SMART" id="SM00954">
    <property type="entry name" value="RelA_SpoT"/>
    <property type="match status" value="1"/>
</dbReference>
<dbReference type="EMBL" id="RBIL01000002">
    <property type="protein sequence ID" value="RKQ86618.1"/>
    <property type="molecule type" value="Genomic_DNA"/>
</dbReference>
<dbReference type="PANTHER" id="PTHR47837:SF1">
    <property type="entry name" value="GTP PYROPHOSPHOKINASE YJBM"/>
    <property type="match status" value="1"/>
</dbReference>